<dbReference type="GO" id="GO:0016020">
    <property type="term" value="C:membrane"/>
    <property type="evidence" value="ECO:0007669"/>
    <property type="project" value="UniProtKB-SubCell"/>
</dbReference>
<dbReference type="NCBIfam" id="TIGR02887">
    <property type="entry name" value="spore_ger_x_C"/>
    <property type="match status" value="1"/>
</dbReference>
<dbReference type="InterPro" id="IPR057336">
    <property type="entry name" value="GerAC_N"/>
</dbReference>
<evidence type="ECO:0000259" key="9">
    <source>
        <dbReference type="Pfam" id="PF25198"/>
    </source>
</evidence>
<proteinExistence type="inferred from homology"/>
<accession>A0A9C7GA41</accession>
<keyword evidence="7" id="KW-0449">Lipoprotein</keyword>
<evidence type="ECO:0000259" key="8">
    <source>
        <dbReference type="Pfam" id="PF05504"/>
    </source>
</evidence>
<feature type="domain" description="Spore germination GerAC-like C-terminal" evidence="8">
    <location>
        <begin position="224"/>
        <end position="388"/>
    </location>
</feature>
<dbReference type="Pfam" id="PF25198">
    <property type="entry name" value="Spore_GerAC_N"/>
    <property type="match status" value="1"/>
</dbReference>
<comment type="subcellular location">
    <subcellularLocation>
        <location evidence="1">Membrane</location>
        <topology evidence="1">Lipid-anchor</topology>
    </subcellularLocation>
</comment>
<evidence type="ECO:0000313" key="10">
    <source>
        <dbReference type="EMBL" id="CAG9608709.1"/>
    </source>
</evidence>
<dbReference type="PROSITE" id="PS51257">
    <property type="entry name" value="PROKAR_LIPOPROTEIN"/>
    <property type="match status" value="1"/>
</dbReference>
<dbReference type="GO" id="GO:0009847">
    <property type="term" value="P:spore germination"/>
    <property type="evidence" value="ECO:0007669"/>
    <property type="project" value="InterPro"/>
</dbReference>
<evidence type="ECO:0000256" key="3">
    <source>
        <dbReference type="ARBA" id="ARBA00022544"/>
    </source>
</evidence>
<dbReference type="Gene3D" id="6.20.190.10">
    <property type="entry name" value="Nutrient germinant receptor protein C, domain 1"/>
    <property type="match status" value="1"/>
</dbReference>
<keyword evidence="5" id="KW-0472">Membrane</keyword>
<dbReference type="Proteomes" id="UP000789845">
    <property type="component" value="Unassembled WGS sequence"/>
</dbReference>
<dbReference type="PANTHER" id="PTHR35789:SF1">
    <property type="entry name" value="SPORE GERMINATION PROTEIN B3"/>
    <property type="match status" value="1"/>
</dbReference>
<evidence type="ECO:0000256" key="6">
    <source>
        <dbReference type="ARBA" id="ARBA00023139"/>
    </source>
</evidence>
<evidence type="ECO:0000256" key="5">
    <source>
        <dbReference type="ARBA" id="ARBA00023136"/>
    </source>
</evidence>
<keyword evidence="4" id="KW-0732">Signal</keyword>
<keyword evidence="3" id="KW-0309">Germination</keyword>
<feature type="domain" description="Spore germination protein N-terminal" evidence="9">
    <location>
        <begin position="24"/>
        <end position="198"/>
    </location>
</feature>
<dbReference type="InterPro" id="IPR038501">
    <property type="entry name" value="Spore_GerAC_C_sf"/>
</dbReference>
<evidence type="ECO:0000313" key="11">
    <source>
        <dbReference type="Proteomes" id="UP000789845"/>
    </source>
</evidence>
<keyword evidence="11" id="KW-1185">Reference proteome</keyword>
<dbReference type="PANTHER" id="PTHR35789">
    <property type="entry name" value="SPORE GERMINATION PROTEIN B3"/>
    <property type="match status" value="1"/>
</dbReference>
<name>A0A9C7GA41_9BACI</name>
<sequence>MIKKILLLVMIGNCIVMLSGCWSSKEITELMIVTGMGIDRDSDTGEYKVTVQIINPGEIASQTKTERLEVTTYQTTGESIYEVMRRFSTKVPRRMYLAHIQLVIFGEELAKEGIGKTLDFISRNHEFRTDFFILVSKNGKAEEVLNVLTPTEASPSVSLYSSINVSEKIWAPTKGVHLDELLNTLVSEGKHPVLTGVEVRGDKERGDTVSSLEQIKPAAVTKITGFAAFRNDKLVGWLTENESKGYNYIINNIKSTVGSIPCEDSGIIALDVKKIKTDLKTNVKSGKPSITIKTNIEADLGEIQCDMDLSKTSVIKQIEEDAAKQVQSLMEHSITKAKEDLKSDIFGFGETIHRQHPKAWKKLKGNWDETFQDLEISFDMNYEIRRIGTISNSFQKVIK</sequence>
<dbReference type="InterPro" id="IPR046953">
    <property type="entry name" value="Spore_GerAC-like_C"/>
</dbReference>
<dbReference type="Gene3D" id="3.30.300.210">
    <property type="entry name" value="Nutrient germinant receptor protein C, domain 3"/>
    <property type="match status" value="1"/>
</dbReference>
<reference evidence="10" key="1">
    <citation type="submission" date="2021-10" db="EMBL/GenBank/DDBJ databases">
        <authorList>
            <person name="Criscuolo A."/>
        </authorList>
    </citation>
    <scope>NUCLEOTIDE SEQUENCE</scope>
    <source>
        <strain evidence="10">CIP111885</strain>
    </source>
</reference>
<evidence type="ECO:0000256" key="7">
    <source>
        <dbReference type="ARBA" id="ARBA00023288"/>
    </source>
</evidence>
<keyword evidence="6" id="KW-0564">Palmitate</keyword>
<protein>
    <submittedName>
        <fullName evidence="10">Spore germination protein B3</fullName>
    </submittedName>
</protein>
<evidence type="ECO:0000256" key="1">
    <source>
        <dbReference type="ARBA" id="ARBA00004635"/>
    </source>
</evidence>
<dbReference type="InterPro" id="IPR008844">
    <property type="entry name" value="Spore_GerAC-like"/>
</dbReference>
<dbReference type="Pfam" id="PF05504">
    <property type="entry name" value="Spore_GerAC"/>
    <property type="match status" value="1"/>
</dbReference>
<evidence type="ECO:0000256" key="2">
    <source>
        <dbReference type="ARBA" id="ARBA00007886"/>
    </source>
</evidence>
<dbReference type="EMBL" id="CAKJTG010000012">
    <property type="protein sequence ID" value="CAG9608709.1"/>
    <property type="molecule type" value="Genomic_DNA"/>
</dbReference>
<dbReference type="AlphaFoldDB" id="A0A9C7GA41"/>
<dbReference type="RefSeq" id="WP_230496954.1">
    <property type="nucleotide sequence ID" value="NZ_CAKJTG010000012.1"/>
</dbReference>
<gene>
    <name evidence="10" type="primary">gerBC_3</name>
    <name evidence="10" type="ORF">NEOCIP111885_02426</name>
</gene>
<evidence type="ECO:0000256" key="4">
    <source>
        <dbReference type="ARBA" id="ARBA00022729"/>
    </source>
</evidence>
<comment type="similarity">
    <text evidence="2">Belongs to the GerABKC lipoprotein family.</text>
</comment>
<comment type="caution">
    <text evidence="10">The sequence shown here is derived from an EMBL/GenBank/DDBJ whole genome shotgun (WGS) entry which is preliminary data.</text>
</comment>
<organism evidence="10 11">
    <name type="scientific">Pseudoneobacillus rhizosphaerae</name>
    <dbReference type="NCBI Taxonomy" id="2880968"/>
    <lineage>
        <taxon>Bacteria</taxon>
        <taxon>Bacillati</taxon>
        <taxon>Bacillota</taxon>
        <taxon>Bacilli</taxon>
        <taxon>Bacillales</taxon>
        <taxon>Bacillaceae</taxon>
        <taxon>Pseudoneobacillus</taxon>
    </lineage>
</organism>